<organism evidence="5 6">
    <name type="scientific">Serpens gallinarum</name>
    <dbReference type="NCBI Taxonomy" id="2763075"/>
    <lineage>
        <taxon>Bacteria</taxon>
        <taxon>Pseudomonadati</taxon>
        <taxon>Pseudomonadota</taxon>
        <taxon>Gammaproteobacteria</taxon>
        <taxon>Pseudomonadales</taxon>
        <taxon>Pseudomonadaceae</taxon>
        <taxon>Pseudomonas</taxon>
    </lineage>
</organism>
<keyword evidence="2" id="KW-0540">Nuclease</keyword>
<evidence type="ECO:0000256" key="4">
    <source>
        <dbReference type="SAM" id="SignalP"/>
    </source>
</evidence>
<feature type="signal peptide" evidence="4">
    <location>
        <begin position="1"/>
        <end position="20"/>
    </location>
</feature>
<evidence type="ECO:0000313" key="6">
    <source>
        <dbReference type="Proteomes" id="UP000611945"/>
    </source>
</evidence>
<dbReference type="GO" id="GO:0004519">
    <property type="term" value="F:endonuclease activity"/>
    <property type="evidence" value="ECO:0007669"/>
    <property type="project" value="UniProtKB-KW"/>
</dbReference>
<accession>A0ABR8TMJ3</accession>
<keyword evidence="5" id="KW-0255">Endonuclease</keyword>
<dbReference type="Pfam" id="PF04231">
    <property type="entry name" value="Endonuclease_1"/>
    <property type="match status" value="1"/>
</dbReference>
<dbReference type="PANTHER" id="PTHR33607:SF2">
    <property type="entry name" value="ENDONUCLEASE-1"/>
    <property type="match status" value="1"/>
</dbReference>
<feature type="chain" id="PRO_5047209936" evidence="4">
    <location>
        <begin position="21"/>
        <end position="217"/>
    </location>
</feature>
<gene>
    <name evidence="5" type="ORF">H9642_07275</name>
</gene>
<comment type="caution">
    <text evidence="5">The sequence shown here is derived from an EMBL/GenBank/DDBJ whole genome shotgun (WGS) entry which is preliminary data.</text>
</comment>
<name>A0ABR8TMJ3_9PSED</name>
<sequence>MHSIAIGFLALFTAASTALADGQTHYVGSEEAERAFWSELYTSGGDTLYCAASFNGMDTNLVASAVYSVRQIRRSLRCATTNQCAIKTPKYLYMVGDLHNLYPSQKEIEEELQNAQFTEIDEAQAKRIGVGDCELKTDFKAFEPADHAKGNAARAILYMHHEYKLPLPGPLEMFQRWHRLDPVDAMERIRNDRIASLQGTRNLFIDDPDAVERLGIP</sequence>
<dbReference type="RefSeq" id="WP_251835754.1">
    <property type="nucleotide sequence ID" value="NZ_JACSQG010000002.1"/>
</dbReference>
<dbReference type="InterPro" id="IPR044925">
    <property type="entry name" value="His-Me_finger_sf"/>
</dbReference>
<protein>
    <submittedName>
        <fullName evidence="5">Endonuclease</fullName>
    </submittedName>
</protein>
<evidence type="ECO:0000256" key="3">
    <source>
        <dbReference type="ARBA" id="ARBA00022801"/>
    </source>
</evidence>
<dbReference type="InterPro" id="IPR007346">
    <property type="entry name" value="Endonuclease-I"/>
</dbReference>
<reference evidence="5 6" key="1">
    <citation type="submission" date="2020-08" db="EMBL/GenBank/DDBJ databases">
        <title>A Genomic Blueprint of the Chicken Gut Microbiome.</title>
        <authorList>
            <person name="Gilroy R."/>
            <person name="Ravi A."/>
            <person name="Getino M."/>
            <person name="Pursley I."/>
            <person name="Horton D.L."/>
            <person name="Alikhan N.-F."/>
            <person name="Baker D."/>
            <person name="Gharbi K."/>
            <person name="Hall N."/>
            <person name="Watson M."/>
            <person name="Adriaenssens E.M."/>
            <person name="Foster-Nyarko E."/>
            <person name="Jarju S."/>
            <person name="Secka A."/>
            <person name="Antonio M."/>
            <person name="Oren A."/>
            <person name="Chaudhuri R."/>
            <person name="La Ragione R.M."/>
            <person name="Hildebrand F."/>
            <person name="Pallen M.J."/>
        </authorList>
    </citation>
    <scope>NUCLEOTIDE SEQUENCE [LARGE SCALE GENOMIC DNA]</scope>
    <source>
        <strain evidence="5 6">Sa2CUA2</strain>
    </source>
</reference>
<keyword evidence="3" id="KW-0378">Hydrolase</keyword>
<dbReference type="SUPFAM" id="SSF54060">
    <property type="entry name" value="His-Me finger endonucleases"/>
    <property type="match status" value="1"/>
</dbReference>
<proteinExistence type="inferred from homology"/>
<dbReference type="EMBL" id="JACSQG010000002">
    <property type="protein sequence ID" value="MBD7976991.1"/>
    <property type="molecule type" value="Genomic_DNA"/>
</dbReference>
<comment type="similarity">
    <text evidence="1">Belongs to the EndA/NucM nuclease family.</text>
</comment>
<keyword evidence="4" id="KW-0732">Signal</keyword>
<evidence type="ECO:0000256" key="1">
    <source>
        <dbReference type="ARBA" id="ARBA00006429"/>
    </source>
</evidence>
<dbReference type="Proteomes" id="UP000611945">
    <property type="component" value="Unassembled WGS sequence"/>
</dbReference>
<evidence type="ECO:0000256" key="2">
    <source>
        <dbReference type="ARBA" id="ARBA00022722"/>
    </source>
</evidence>
<keyword evidence="6" id="KW-1185">Reference proteome</keyword>
<evidence type="ECO:0000313" key="5">
    <source>
        <dbReference type="EMBL" id="MBD7976991.1"/>
    </source>
</evidence>
<dbReference type="PANTHER" id="PTHR33607">
    <property type="entry name" value="ENDONUCLEASE-1"/>
    <property type="match status" value="1"/>
</dbReference>